<dbReference type="InterPro" id="IPR012337">
    <property type="entry name" value="RNaseH-like_sf"/>
</dbReference>
<dbReference type="InterPro" id="IPR001878">
    <property type="entry name" value="Znf_CCHC"/>
</dbReference>
<dbReference type="InterPro" id="IPR057670">
    <property type="entry name" value="SH3_retrovirus"/>
</dbReference>
<keyword evidence="3" id="KW-0863">Zinc-finger</keyword>
<dbReference type="SUPFAM" id="SSF53098">
    <property type="entry name" value="Ribonuclease H-like"/>
    <property type="match status" value="1"/>
</dbReference>
<feature type="compositionally biased region" description="Polar residues" evidence="5">
    <location>
        <begin position="1537"/>
        <end position="1554"/>
    </location>
</feature>
<keyword evidence="3" id="KW-0862">Zinc</keyword>
<dbReference type="InterPro" id="IPR036397">
    <property type="entry name" value="RNaseH_sf"/>
</dbReference>
<dbReference type="GO" id="GO:0003676">
    <property type="term" value="F:nucleic acid binding"/>
    <property type="evidence" value="ECO:0007669"/>
    <property type="project" value="InterPro"/>
</dbReference>
<organism evidence="8">
    <name type="scientific">Tanacetum cinerariifolium</name>
    <name type="common">Dalmatian daisy</name>
    <name type="synonym">Chrysanthemum cinerariifolium</name>
    <dbReference type="NCBI Taxonomy" id="118510"/>
    <lineage>
        <taxon>Eukaryota</taxon>
        <taxon>Viridiplantae</taxon>
        <taxon>Streptophyta</taxon>
        <taxon>Embryophyta</taxon>
        <taxon>Tracheophyta</taxon>
        <taxon>Spermatophyta</taxon>
        <taxon>Magnoliopsida</taxon>
        <taxon>eudicotyledons</taxon>
        <taxon>Gunneridae</taxon>
        <taxon>Pentapetalae</taxon>
        <taxon>asterids</taxon>
        <taxon>campanulids</taxon>
        <taxon>Asterales</taxon>
        <taxon>Asteraceae</taxon>
        <taxon>Asteroideae</taxon>
        <taxon>Anthemideae</taxon>
        <taxon>Anthemidinae</taxon>
        <taxon>Tanacetum</taxon>
    </lineage>
</organism>
<keyword evidence="4" id="KW-0175">Coiled coil</keyword>
<dbReference type="GO" id="GO:0003887">
    <property type="term" value="F:DNA-directed DNA polymerase activity"/>
    <property type="evidence" value="ECO:0007669"/>
    <property type="project" value="UniProtKB-KW"/>
</dbReference>
<dbReference type="GO" id="GO:0016787">
    <property type="term" value="F:hydrolase activity"/>
    <property type="evidence" value="ECO:0007669"/>
    <property type="project" value="UniProtKB-KW"/>
</dbReference>
<dbReference type="PROSITE" id="PS50158">
    <property type="entry name" value="ZF_CCHC"/>
    <property type="match status" value="1"/>
</dbReference>
<feature type="compositionally biased region" description="Basic and acidic residues" evidence="5">
    <location>
        <begin position="69"/>
        <end position="103"/>
    </location>
</feature>
<dbReference type="EMBL" id="BKCJ010003565">
    <property type="protein sequence ID" value="GEU55859.1"/>
    <property type="molecule type" value="Genomic_DNA"/>
</dbReference>
<evidence type="ECO:0000313" key="8">
    <source>
        <dbReference type="EMBL" id="GEU55859.1"/>
    </source>
</evidence>
<dbReference type="SMART" id="SM00343">
    <property type="entry name" value="ZnF_C2HC"/>
    <property type="match status" value="1"/>
</dbReference>
<name>A0A6L2L3N3_TANCI</name>
<feature type="coiled-coil region" evidence="4">
    <location>
        <begin position="1152"/>
        <end position="1214"/>
    </location>
</feature>
<feature type="region of interest" description="Disordered" evidence="5">
    <location>
        <begin position="533"/>
        <end position="555"/>
    </location>
</feature>
<evidence type="ECO:0000256" key="5">
    <source>
        <dbReference type="SAM" id="MobiDB-lite"/>
    </source>
</evidence>
<dbReference type="GO" id="GO:0008270">
    <property type="term" value="F:zinc ion binding"/>
    <property type="evidence" value="ECO:0007669"/>
    <property type="project" value="UniProtKB-KW"/>
</dbReference>
<comment type="caution">
    <text evidence="8">The sequence shown here is derived from an EMBL/GenBank/DDBJ whole genome shotgun (WGS) entry which is preliminary data.</text>
</comment>
<keyword evidence="1" id="KW-0479">Metal-binding</keyword>
<proteinExistence type="predicted"/>
<dbReference type="Pfam" id="PF07727">
    <property type="entry name" value="RVT_2"/>
    <property type="match status" value="2"/>
</dbReference>
<reference evidence="8" key="1">
    <citation type="journal article" date="2019" name="Sci. Rep.">
        <title>Draft genome of Tanacetum cinerariifolium, the natural source of mosquito coil.</title>
        <authorList>
            <person name="Yamashiro T."/>
            <person name="Shiraishi A."/>
            <person name="Satake H."/>
            <person name="Nakayama K."/>
        </authorList>
    </citation>
    <scope>NUCLEOTIDE SEQUENCE</scope>
</reference>
<gene>
    <name evidence="8" type="ORF">Tci_027837</name>
</gene>
<accession>A0A6L2L3N3</accession>
<feature type="region of interest" description="Disordered" evidence="5">
    <location>
        <begin position="744"/>
        <end position="781"/>
    </location>
</feature>
<evidence type="ECO:0000256" key="4">
    <source>
        <dbReference type="SAM" id="Coils"/>
    </source>
</evidence>
<dbReference type="InterPro" id="IPR036875">
    <property type="entry name" value="Znf_CCHC_sf"/>
</dbReference>
<dbReference type="InterPro" id="IPR043502">
    <property type="entry name" value="DNA/RNA_pol_sf"/>
</dbReference>
<evidence type="ECO:0000256" key="2">
    <source>
        <dbReference type="ARBA" id="ARBA00022801"/>
    </source>
</evidence>
<feature type="compositionally biased region" description="Basic and acidic residues" evidence="5">
    <location>
        <begin position="1523"/>
        <end position="1536"/>
    </location>
</feature>
<dbReference type="InterPro" id="IPR001584">
    <property type="entry name" value="Integrase_cat-core"/>
</dbReference>
<dbReference type="InterPro" id="IPR013103">
    <property type="entry name" value="RVT_2"/>
</dbReference>
<dbReference type="GO" id="GO:0015074">
    <property type="term" value="P:DNA integration"/>
    <property type="evidence" value="ECO:0007669"/>
    <property type="project" value="UniProtKB-KW"/>
</dbReference>
<dbReference type="SUPFAM" id="SSF57756">
    <property type="entry name" value="Retrovirus zinc finger-like domains"/>
    <property type="match status" value="1"/>
</dbReference>
<dbReference type="GO" id="GO:0004519">
    <property type="term" value="F:endonuclease activity"/>
    <property type="evidence" value="ECO:0007669"/>
    <property type="project" value="UniProtKB-KW"/>
</dbReference>
<dbReference type="InterPro" id="IPR039537">
    <property type="entry name" value="Retrotran_Ty1/copia-like"/>
</dbReference>
<sequence length="1873" mass="215304">MLADSKLPTTFWAEAVNTACYVHNRVLVVKPYSKTPYELLRGQSSMETGHRQEYILMPLWNDGSLFDSSSKDSDGDNKDNDGPCKESEFDNQERPNAENHTKDVNTAGPSINTASSNINTTSPTVKTIRQSDDFFGAYNDLRSLDRVEVDISNIFTTYPVPTTPNTRIYKDHSLDNVIGDIQSSVQTKRMTVTTDEQGFISAIYKEKTHEDIYTCLFACFSLQEEPKWITNALKDPAWPRGKKAIGTKWVFRNKKDERGIVIRNKAGLVAQGFTQEEGIDYDEVFTPVARIKAIRLFLAYASFMGFLVYHMDVKSAFLYQRIKEQVYVCQPLGFEDPDFPDKVYKLEKALYGLHQAPRAWYETLAKYLLDNGFLRGKIDQTLKFQISSMGELTFFLGLQVKQKSDGIFIIQDKYVDEILRKLKYVDVKPASTPMDKEKVLLKYSDGYDVDVYLYRSMIRSLMYLTSSIPDIMFACQTLDNGEIELNATVDGQDKTITEASVRRHLKLVDADGISTLPTTKNFQLVLMSPIQDRPERLSNLPNEPPLGEGNTSRSEDGSMQLLELMDICTKLSDKVISLENELKTRHRMKSNDTDVVDFSTASPQKDDDEITLVETLVNIKKSAAKVKDDVQAQIQADEDQAQGMIEEERESLSIKERSRLLTEFIDQRKKMLAAKRAKEKRNKPPNQAQQRTYMSNYIKNMGEYTLKQLKRYSFEEIKMFFDKTMEIIRKFVLIKSEGQIAYSKAGEGSSKKDKSLKILDEEELGQKQQKKQKERFNSSNPTEDKEIALWVELMRLFEPDEDDELWKFESFKLIWRLYNWCGVHEHNEMAEELLRKIFTQEERPRKRSVWKTPQSIEDLIQEFNTPKVAQIVEGSLTHHILGPVTPDEKIQKKNDVKARSMLLMALPNEHLMTFNQYINAKSLFDVITTRFGRNDATRKTQKILLKQMYENYSAQIIESLDSIFNRLQKIVSQLAVLVKRNAGPSSSSGSQSMAFISTPSTNNNDDVSTVFGVGTASPQVCTDLEQIHEDDMEEIDLRWQLALLSMKAKMFFQKTGTKITINKSNTAVYDKAKVECFNCHKMGHFARECRVPMNQGNRTRNQETTTRTVNVEDISSKAMVAIDGVSLDWSTWLMMKLLQTWPLRFFQTQRGLASVEKQLVHYKKNERLLNENITVLKKDILIKDSKIAVLKSKLEKISKEKNDIETKIKKFENASQSLDKLIGSQNTNKSKRGLGYVSYNIVPPPHTRRFSPPRIDLSYTGLPEFAKPGVESYGVKPIEVESEGEDEVESPPEIKRKTVKPSMDKVEVDLPKQNDKSSRKPIKYAEMYRTQRPRATKDETSRILKSFITEIENLVDKKVKLIRCDNGIEFKNRVINEFCEEKGIKREYTVARTPQQNRVAERRNRTLIEAARTMVLVVKPHSKTLYELFRGRTPAFSFMRPFGCHVTILNTLDHLGKFDGKSDEGFFVGYFINSKAFRVYNTRTRKVEENLHINFLVNKLIIAGTNSNNFVGKGVSFDADSDGDNKDNDGPCKESEINNQERQNAKNSTLDVNTAGPSINTASLNINTASLTIYTVRQSDNFFGSYNDMRSLDGVEVDISNISTTYSIPNTPNTRIYKDHSLDNVIGDMQSGVQTKRLTVTTDEQGFISAIYDEKTYEDLHTYFFHVFCHKKNPKEGDNYDEVFTHVARIEAIRLFLAYASFMGFLVYQMDVKSAFMYGRFEEEVYVCQPLGFEDPDYPDEVYKVEKALYGLKQAPRAWYETLAKYLLDNGFHRGKIDQNLFIKRQKDDILLVKVYVDDLIFGYTKKELCTKFEELIHDRQDKYVDEILRKFKYADVKPAITPMDKEKALLKDLDGNVVDVHLYKFMISKEDL</sequence>
<evidence type="ECO:0000256" key="1">
    <source>
        <dbReference type="ARBA" id="ARBA00022723"/>
    </source>
</evidence>
<feature type="compositionally biased region" description="Basic and acidic residues" evidence="5">
    <location>
        <begin position="749"/>
        <end position="759"/>
    </location>
</feature>
<dbReference type="GO" id="GO:0006310">
    <property type="term" value="P:DNA recombination"/>
    <property type="evidence" value="ECO:0007669"/>
    <property type="project" value="UniProtKB-KW"/>
</dbReference>
<evidence type="ECO:0000259" key="6">
    <source>
        <dbReference type="PROSITE" id="PS50158"/>
    </source>
</evidence>
<evidence type="ECO:0000256" key="3">
    <source>
        <dbReference type="PROSITE-ProRule" id="PRU00047"/>
    </source>
</evidence>
<dbReference type="Gene3D" id="4.10.60.10">
    <property type="entry name" value="Zinc finger, CCHC-type"/>
    <property type="match status" value="1"/>
</dbReference>
<feature type="region of interest" description="Disordered" evidence="5">
    <location>
        <begin position="1521"/>
        <end position="1554"/>
    </location>
</feature>
<dbReference type="PANTHER" id="PTHR42648:SF32">
    <property type="entry name" value="RIBONUCLEASE H-LIKE DOMAIN, GAG-PRE-INTEGRASE DOMAIN PROTEIN-RELATED"/>
    <property type="match status" value="1"/>
</dbReference>
<dbReference type="SUPFAM" id="SSF56672">
    <property type="entry name" value="DNA/RNA polymerases"/>
    <property type="match status" value="2"/>
</dbReference>
<feature type="domain" description="Integrase catalytic" evidence="7">
    <location>
        <begin position="1297"/>
        <end position="1409"/>
    </location>
</feature>
<keyword evidence="2" id="KW-0378">Hydrolase</keyword>
<feature type="region of interest" description="Disordered" evidence="5">
    <location>
        <begin position="67"/>
        <end position="123"/>
    </location>
</feature>
<dbReference type="Gene3D" id="3.30.420.10">
    <property type="entry name" value="Ribonuclease H-like superfamily/Ribonuclease H"/>
    <property type="match status" value="1"/>
</dbReference>
<dbReference type="PANTHER" id="PTHR42648">
    <property type="entry name" value="TRANSPOSASE, PUTATIVE-RELATED"/>
    <property type="match status" value="1"/>
</dbReference>
<feature type="compositionally biased region" description="Polar residues" evidence="5">
    <location>
        <begin position="107"/>
        <end position="123"/>
    </location>
</feature>
<protein>
    <recommendedName>
        <fullName evidence="9">Retrovirus-related Pol polyprotein from transposon TNT 1-94</fullName>
    </recommendedName>
</protein>
<feature type="domain" description="CCHC-type" evidence="6">
    <location>
        <begin position="1076"/>
        <end position="1090"/>
    </location>
</feature>
<dbReference type="PROSITE" id="PS50994">
    <property type="entry name" value="INTEGRASE"/>
    <property type="match status" value="1"/>
</dbReference>
<dbReference type="Pfam" id="PF25597">
    <property type="entry name" value="SH3_retrovirus"/>
    <property type="match status" value="1"/>
</dbReference>
<dbReference type="GO" id="GO:0003964">
    <property type="term" value="F:RNA-directed DNA polymerase activity"/>
    <property type="evidence" value="ECO:0007669"/>
    <property type="project" value="UniProtKB-KW"/>
</dbReference>
<evidence type="ECO:0000259" key="7">
    <source>
        <dbReference type="PROSITE" id="PS50994"/>
    </source>
</evidence>
<evidence type="ECO:0008006" key="9">
    <source>
        <dbReference type="Google" id="ProtNLM"/>
    </source>
</evidence>
<dbReference type="Pfam" id="PF00098">
    <property type="entry name" value="zf-CCHC"/>
    <property type="match status" value="1"/>
</dbReference>